<dbReference type="EMBL" id="JBHRTS010000004">
    <property type="protein sequence ID" value="MFC3194143.1"/>
    <property type="molecule type" value="Genomic_DNA"/>
</dbReference>
<evidence type="ECO:0000313" key="2">
    <source>
        <dbReference type="EMBL" id="MFC3194143.1"/>
    </source>
</evidence>
<accession>A0ABV7JBN7</accession>
<feature type="domain" description="N-acetyltransferase" evidence="1">
    <location>
        <begin position="8"/>
        <end position="132"/>
    </location>
</feature>
<sequence length="158" mass="18139">MSDTGLMAGLYQHELMMQHIGPPLSLRQATQLAQKLIQQSQCRQALVRLLFHQTEEAFAGLISLHWRDSLQAVEFGIMIRPEYQKHGLSRSALLPLMRQSGEFFTQPVQLLCCFIDKHNVSANEGCRKLGFQRVANLSNSARHHNKNRWNVTMEQLNQ</sequence>
<reference evidence="3" key="1">
    <citation type="journal article" date="2019" name="Int. J. Syst. Evol. Microbiol.">
        <title>The Global Catalogue of Microorganisms (GCM) 10K type strain sequencing project: providing services to taxonomists for standard genome sequencing and annotation.</title>
        <authorList>
            <consortium name="The Broad Institute Genomics Platform"/>
            <consortium name="The Broad Institute Genome Sequencing Center for Infectious Disease"/>
            <person name="Wu L."/>
            <person name="Ma J."/>
        </authorList>
    </citation>
    <scope>NUCLEOTIDE SEQUENCE [LARGE SCALE GENOMIC DNA]</scope>
    <source>
        <strain evidence="3">KCTC 42953</strain>
    </source>
</reference>
<dbReference type="EC" id="2.3.-.-" evidence="2"/>
<dbReference type="InterPro" id="IPR016181">
    <property type="entry name" value="Acyl_CoA_acyltransferase"/>
</dbReference>
<keyword evidence="3" id="KW-1185">Reference proteome</keyword>
<dbReference type="GO" id="GO:0016746">
    <property type="term" value="F:acyltransferase activity"/>
    <property type="evidence" value="ECO:0007669"/>
    <property type="project" value="UniProtKB-KW"/>
</dbReference>
<organism evidence="2 3">
    <name type="scientific">Marinicella sediminis</name>
    <dbReference type="NCBI Taxonomy" id="1792834"/>
    <lineage>
        <taxon>Bacteria</taxon>
        <taxon>Pseudomonadati</taxon>
        <taxon>Pseudomonadota</taxon>
        <taxon>Gammaproteobacteria</taxon>
        <taxon>Lysobacterales</taxon>
        <taxon>Marinicellaceae</taxon>
        <taxon>Marinicella</taxon>
    </lineage>
</organism>
<dbReference type="Pfam" id="PF13302">
    <property type="entry name" value="Acetyltransf_3"/>
    <property type="match status" value="1"/>
</dbReference>
<dbReference type="RefSeq" id="WP_157892962.1">
    <property type="nucleotide sequence ID" value="NZ_JBHRTS010000004.1"/>
</dbReference>
<keyword evidence="2" id="KW-0808">Transferase</keyword>
<keyword evidence="2" id="KW-0012">Acyltransferase</keyword>
<proteinExistence type="predicted"/>
<dbReference type="InterPro" id="IPR000182">
    <property type="entry name" value="GNAT_dom"/>
</dbReference>
<evidence type="ECO:0000259" key="1">
    <source>
        <dbReference type="Pfam" id="PF13302"/>
    </source>
</evidence>
<gene>
    <name evidence="2" type="ORF">ACFODZ_07810</name>
</gene>
<protein>
    <submittedName>
        <fullName evidence="2">GNAT family N-acetyltransferase</fullName>
        <ecNumber evidence="2">2.3.-.-</ecNumber>
    </submittedName>
</protein>
<evidence type="ECO:0000313" key="3">
    <source>
        <dbReference type="Proteomes" id="UP001595533"/>
    </source>
</evidence>
<dbReference type="Gene3D" id="3.40.630.30">
    <property type="match status" value="1"/>
</dbReference>
<name>A0ABV7JBN7_9GAMM</name>
<dbReference type="SUPFAM" id="SSF55729">
    <property type="entry name" value="Acyl-CoA N-acyltransferases (Nat)"/>
    <property type="match status" value="1"/>
</dbReference>
<dbReference type="Proteomes" id="UP001595533">
    <property type="component" value="Unassembled WGS sequence"/>
</dbReference>
<comment type="caution">
    <text evidence="2">The sequence shown here is derived from an EMBL/GenBank/DDBJ whole genome shotgun (WGS) entry which is preliminary data.</text>
</comment>